<dbReference type="OrthoDB" id="3249706at2759"/>
<keyword evidence="2" id="KW-1185">Reference proteome</keyword>
<evidence type="ECO:0000313" key="2">
    <source>
        <dbReference type="Proteomes" id="UP000308199"/>
    </source>
</evidence>
<gene>
    <name evidence="1" type="ORF">EW145_g2384</name>
</gene>
<sequence length="329" mass="36445">MNDNGFIALQEIIGLLSKHARRLRSLLRVYPQILHDAHDYDDLPLLEELFVVNPPDGEFHIFPVINLPPKLKGLSLLNTYAHFTPATQWPQLQHLEIWQADAGFAGLSVHDCLKILSQLPSLCSLGVHISVDDDETAPRGPSEVVLPALRCLVISSSVEHDLGDLLSALSTPALEATGFDGCAALTFYPKLERFLQQCASTLRLLALGQASVNLQLFGALALFPPSARVILCGSSFDGHAAARIGQSKRDNVYDSCWSHMLSLAYLSNDMWSDTHENKEPYSYLVQEWYINLWRPASQEINDNQPQSVQVLICKGASMGHASFVETWIS</sequence>
<comment type="caution">
    <text evidence="1">The sequence shown here is derived from an EMBL/GenBank/DDBJ whole genome shotgun (WGS) entry which is preliminary data.</text>
</comment>
<evidence type="ECO:0000313" key="1">
    <source>
        <dbReference type="EMBL" id="THH08920.1"/>
    </source>
</evidence>
<dbReference type="AlphaFoldDB" id="A0A4S4LGI7"/>
<reference evidence="1 2" key="1">
    <citation type="submission" date="2019-02" db="EMBL/GenBank/DDBJ databases">
        <title>Genome sequencing of the rare red list fungi Phellinidium pouzarii.</title>
        <authorList>
            <person name="Buettner E."/>
            <person name="Kellner H."/>
        </authorList>
    </citation>
    <scope>NUCLEOTIDE SEQUENCE [LARGE SCALE GENOMIC DNA]</scope>
    <source>
        <strain evidence="1 2">DSM 108285</strain>
    </source>
</reference>
<protein>
    <recommendedName>
        <fullName evidence="3">F-box domain-containing protein</fullName>
    </recommendedName>
</protein>
<dbReference type="EMBL" id="SGPK01000082">
    <property type="protein sequence ID" value="THH08920.1"/>
    <property type="molecule type" value="Genomic_DNA"/>
</dbReference>
<name>A0A4S4LGI7_9AGAM</name>
<organism evidence="1 2">
    <name type="scientific">Phellinidium pouzarii</name>
    <dbReference type="NCBI Taxonomy" id="167371"/>
    <lineage>
        <taxon>Eukaryota</taxon>
        <taxon>Fungi</taxon>
        <taxon>Dikarya</taxon>
        <taxon>Basidiomycota</taxon>
        <taxon>Agaricomycotina</taxon>
        <taxon>Agaricomycetes</taxon>
        <taxon>Hymenochaetales</taxon>
        <taxon>Hymenochaetaceae</taxon>
        <taxon>Phellinidium</taxon>
    </lineage>
</organism>
<accession>A0A4S4LGI7</accession>
<dbReference type="Proteomes" id="UP000308199">
    <property type="component" value="Unassembled WGS sequence"/>
</dbReference>
<proteinExistence type="predicted"/>
<evidence type="ECO:0008006" key="3">
    <source>
        <dbReference type="Google" id="ProtNLM"/>
    </source>
</evidence>